<dbReference type="Proteomes" id="UP000231081">
    <property type="component" value="Unassembled WGS sequence"/>
</dbReference>
<evidence type="ECO:0000313" key="1">
    <source>
        <dbReference type="EMBL" id="PIP52719.1"/>
    </source>
</evidence>
<sequence>MPQADKNYPMIKRILLLAIILGFSWQINQQRSLSMHFVDEDDHLAGAELINRGYKLHRQI</sequence>
<evidence type="ECO:0000313" key="2">
    <source>
        <dbReference type="Proteomes" id="UP000231081"/>
    </source>
</evidence>
<protein>
    <submittedName>
        <fullName evidence="1">Uncharacterized protein</fullName>
    </submittedName>
</protein>
<comment type="caution">
    <text evidence="1">The sequence shown here is derived from an EMBL/GenBank/DDBJ whole genome shotgun (WGS) entry which is preliminary data.</text>
</comment>
<reference evidence="1 2" key="1">
    <citation type="submission" date="2017-09" db="EMBL/GenBank/DDBJ databases">
        <title>Depth-based differentiation of microbial function through sediment-hosted aquifers and enrichment of novel symbionts in the deep terrestrial subsurface.</title>
        <authorList>
            <person name="Probst A.J."/>
            <person name="Ladd B."/>
            <person name="Jarett J.K."/>
            <person name="Geller-Mcgrath D.E."/>
            <person name="Sieber C.M."/>
            <person name="Emerson J.B."/>
            <person name="Anantharaman K."/>
            <person name="Thomas B.C."/>
            <person name="Malmstrom R."/>
            <person name="Stieglmeier M."/>
            <person name="Klingl A."/>
            <person name="Woyke T."/>
            <person name="Ryan C.M."/>
            <person name="Banfield J.F."/>
        </authorList>
    </citation>
    <scope>NUCLEOTIDE SEQUENCE [LARGE SCALE GENOMIC DNA]</scope>
    <source>
        <strain evidence="1">CG23_combo_of_CG06-09_8_20_14_all_47_9</strain>
    </source>
</reference>
<gene>
    <name evidence="1" type="ORF">COX09_00035</name>
</gene>
<feature type="non-terminal residue" evidence="1">
    <location>
        <position position="60"/>
    </location>
</feature>
<dbReference type="EMBL" id="PCSQ01000001">
    <property type="protein sequence ID" value="PIP52719.1"/>
    <property type="molecule type" value="Genomic_DNA"/>
</dbReference>
<accession>A0A2H0B4X9</accession>
<dbReference type="AlphaFoldDB" id="A0A2H0B4X9"/>
<proteinExistence type="predicted"/>
<name>A0A2H0B4X9_9BACT</name>
<organism evidence="1 2">
    <name type="scientific">Candidatus Beckwithbacteria bacterium CG23_combo_of_CG06-09_8_20_14_all_47_9</name>
    <dbReference type="NCBI Taxonomy" id="1974498"/>
    <lineage>
        <taxon>Bacteria</taxon>
        <taxon>Candidatus Beckwithiibacteriota</taxon>
    </lineage>
</organism>